<reference evidence="1 2" key="1">
    <citation type="journal article" date="2016" name="Int. J. Syst. Evol. Microbiol.">
        <title>Pyruvatibacter mobilis gen. nov., sp. nov., a marine bacterium from the culture broth of Picochlorum sp. 122.</title>
        <authorList>
            <person name="Wang G."/>
            <person name="Tang M."/>
            <person name="Wu H."/>
            <person name="Dai S."/>
            <person name="Li T."/>
            <person name="Chen C."/>
            <person name="He H."/>
            <person name="Fan J."/>
            <person name="Xiang W."/>
            <person name="Li X."/>
        </authorList>
    </citation>
    <scope>NUCLEOTIDE SEQUENCE [LARGE SCALE GENOMIC DNA]</scope>
    <source>
        <strain evidence="1 2">GYP-11</strain>
    </source>
</reference>
<dbReference type="OrthoDB" id="7389193at2"/>
<dbReference type="EMBL" id="WXYQ01000006">
    <property type="protein sequence ID" value="NBG95870.1"/>
    <property type="molecule type" value="Genomic_DNA"/>
</dbReference>
<keyword evidence="2" id="KW-1185">Reference proteome</keyword>
<name>A0A845QCH6_9HYPH</name>
<dbReference type="GeneID" id="300654574"/>
<protein>
    <submittedName>
        <fullName evidence="1">Alpha/beta hydrolase</fullName>
    </submittedName>
</protein>
<accession>A0A845QCH6</accession>
<dbReference type="AlphaFoldDB" id="A0A845QCH6"/>
<dbReference type="RefSeq" id="WP_160587749.1">
    <property type="nucleotide sequence ID" value="NZ_BMHN01000001.1"/>
</dbReference>
<organism evidence="1 2">
    <name type="scientific">Pyruvatibacter mobilis</name>
    <dbReference type="NCBI Taxonomy" id="1712261"/>
    <lineage>
        <taxon>Bacteria</taxon>
        <taxon>Pseudomonadati</taxon>
        <taxon>Pseudomonadota</taxon>
        <taxon>Alphaproteobacteria</taxon>
        <taxon>Hyphomicrobiales</taxon>
        <taxon>Parvibaculaceae</taxon>
        <taxon>Pyruvatibacter</taxon>
    </lineage>
</organism>
<sequence length="278" mass="30140">MTHTYAPRHDQDAAILSDTPSAEADVPFTYRKIAPPRAALLPLELRVLAEGAALAAAWPALNRAPDGDGHGVVVVPGFTADDASMAPMRRFIANRGYVAHGWDNGRNMGATQANLDAVVAKLEAVADETGRKVSLIGWSLGGCFVREVARECPDLVRQVMTLGSPFQDVRANAISMMLQMFAPEDVIEDPEREKTLGSPIPVPSTAIFTPTDAIVAGDACRECPGGQRESIEVFASHMGLAYNPLVYFAIADRLAQAEKRWRHFEPPALLRQLYAVHK</sequence>
<keyword evidence="1" id="KW-0378">Hydrolase</keyword>
<dbReference type="SUPFAM" id="SSF53474">
    <property type="entry name" value="alpha/beta-Hydrolases"/>
    <property type="match status" value="1"/>
</dbReference>
<proteinExistence type="predicted"/>
<dbReference type="Gene3D" id="3.40.50.1820">
    <property type="entry name" value="alpha/beta hydrolase"/>
    <property type="match status" value="1"/>
</dbReference>
<evidence type="ECO:0000313" key="2">
    <source>
        <dbReference type="Proteomes" id="UP000470384"/>
    </source>
</evidence>
<dbReference type="Pfam" id="PF02089">
    <property type="entry name" value="Palm_thioest"/>
    <property type="match status" value="1"/>
</dbReference>
<evidence type="ECO:0000313" key="1">
    <source>
        <dbReference type="EMBL" id="NBG95870.1"/>
    </source>
</evidence>
<dbReference type="Proteomes" id="UP000470384">
    <property type="component" value="Unassembled WGS sequence"/>
</dbReference>
<gene>
    <name evidence="1" type="ORF">GTQ45_09000</name>
</gene>
<dbReference type="InterPro" id="IPR029058">
    <property type="entry name" value="AB_hydrolase_fold"/>
</dbReference>
<comment type="caution">
    <text evidence="1">The sequence shown here is derived from an EMBL/GenBank/DDBJ whole genome shotgun (WGS) entry which is preliminary data.</text>
</comment>
<dbReference type="GO" id="GO:0016787">
    <property type="term" value="F:hydrolase activity"/>
    <property type="evidence" value="ECO:0007669"/>
    <property type="project" value="UniProtKB-KW"/>
</dbReference>